<sequence length="623" mass="73583">MNRNILLIEPNYKNKYPPIGLMKIATYHRILKDNVTFFKGDLNDLVLRNITSICIDKLHKIDNSIVWQEKRYNVTQYIRTKQTTYVNSLEINRSKYEHLIIGCLDDYKKIYWKKQYEKEPFYDRIYVTSLFTFYWKITIDTINYAKKLVKNLKELKVGGVTATVLFDDVVKETGIIPHKGLLDKPGIFDDNDIIIDTLPLDYSILEEIDYKYPESDAYYGYTTRGCIRKCSFCAVPILEPKYCEYLSITKRIEKTIKTYGEKRNLLLLDNNVLASKQFPTIISEIKKAGFVKGATYIEPNQFDIAINNLSQGINDRAYIKQTFELLEELLNKIRGETQQNFYNLLREHDLLHIDNVTKDKLLEIAPFVSKLYQKCNKKLPRLRYVDFNQGVDSRLINEDNINLLSEIPIHPLRIAFDSMKWEEQYTNAVKLAAKYGINHLSNYLLYNETDKPVDLYHRLKINVDLCDKLEINIYSFPMKFHPITGNDRFNRDYIGEHWNRKFIRAVQAVLNATKGKIGKGQSFFKKAFGKDEEEYEKILYMPEPYILYRFLFEGRGDTECWWNQFIALNNDELYEAKKIISGNKFNNITELTQNPRILEVLKHYTVKREDVSKNDLKQYTYKK</sequence>
<organism evidence="1">
    <name type="scientific">termite gut metagenome</name>
    <dbReference type="NCBI Taxonomy" id="433724"/>
    <lineage>
        <taxon>unclassified sequences</taxon>
        <taxon>metagenomes</taxon>
        <taxon>organismal metagenomes</taxon>
    </lineage>
</organism>
<name>A0A5J4QUZ0_9ZZZZ</name>
<reference evidence="1" key="1">
    <citation type="submission" date="2019-03" db="EMBL/GenBank/DDBJ databases">
        <title>Single cell metagenomics reveals metabolic interactions within the superorganism composed of flagellate Streblomastix strix and complex community of Bacteroidetes bacteria on its surface.</title>
        <authorList>
            <person name="Treitli S.C."/>
            <person name="Kolisko M."/>
            <person name="Husnik F."/>
            <person name="Keeling P."/>
            <person name="Hampl V."/>
        </authorList>
    </citation>
    <scope>NUCLEOTIDE SEQUENCE</scope>
    <source>
        <strain evidence="1">STM</strain>
    </source>
</reference>
<dbReference type="InterPro" id="IPR058240">
    <property type="entry name" value="rSAM_sf"/>
</dbReference>
<dbReference type="SFLD" id="SFLDS00029">
    <property type="entry name" value="Radical_SAM"/>
    <property type="match status" value="1"/>
</dbReference>
<dbReference type="InterPro" id="IPR007197">
    <property type="entry name" value="rSAM"/>
</dbReference>
<protein>
    <recommendedName>
        <fullName evidence="2">Radical SAM core domain-containing protein</fullName>
    </recommendedName>
</protein>
<proteinExistence type="predicted"/>
<dbReference type="EMBL" id="SNRY01002373">
    <property type="protein sequence ID" value="KAA6325382.1"/>
    <property type="molecule type" value="Genomic_DNA"/>
</dbReference>
<gene>
    <name evidence="1" type="ORF">EZS27_025399</name>
</gene>
<dbReference type="SUPFAM" id="SSF102114">
    <property type="entry name" value="Radical SAM enzymes"/>
    <property type="match status" value="1"/>
</dbReference>
<comment type="caution">
    <text evidence="1">The sequence shown here is derived from an EMBL/GenBank/DDBJ whole genome shotgun (WGS) entry which is preliminary data.</text>
</comment>
<dbReference type="GO" id="GO:0051536">
    <property type="term" value="F:iron-sulfur cluster binding"/>
    <property type="evidence" value="ECO:0007669"/>
    <property type="project" value="InterPro"/>
</dbReference>
<accession>A0A5J4QUZ0</accession>
<evidence type="ECO:0000313" key="1">
    <source>
        <dbReference type="EMBL" id="KAA6325382.1"/>
    </source>
</evidence>
<dbReference type="GO" id="GO:0003824">
    <property type="term" value="F:catalytic activity"/>
    <property type="evidence" value="ECO:0007669"/>
    <property type="project" value="InterPro"/>
</dbReference>
<dbReference type="AlphaFoldDB" id="A0A5J4QUZ0"/>
<evidence type="ECO:0008006" key="2">
    <source>
        <dbReference type="Google" id="ProtNLM"/>
    </source>
</evidence>